<dbReference type="SMART" id="SM00285">
    <property type="entry name" value="PBD"/>
    <property type="match status" value="3"/>
</dbReference>
<reference evidence="3" key="2">
    <citation type="journal article" name="Front. Microbiol.">
        <title>Degradative Capacity of Two Strains of Rhodonia placenta: From Phenotype to Genotype.</title>
        <authorList>
            <person name="Kolle M."/>
            <person name="Horta M.A.C."/>
            <person name="Nowrousian M."/>
            <person name="Ohm R.A."/>
            <person name="Benz J.P."/>
            <person name="Pilgard A."/>
        </authorList>
    </citation>
    <scope>NUCLEOTIDE SEQUENCE</scope>
    <source>
        <strain evidence="3">FPRL280</strain>
    </source>
</reference>
<evidence type="ECO:0000313" key="3">
    <source>
        <dbReference type="EMBL" id="KAF9805170.1"/>
    </source>
</evidence>
<feature type="domain" description="CRIB" evidence="2">
    <location>
        <begin position="181"/>
        <end position="194"/>
    </location>
</feature>
<feature type="domain" description="CRIB" evidence="2">
    <location>
        <begin position="69"/>
        <end position="82"/>
    </location>
</feature>
<dbReference type="PROSITE" id="PS50108">
    <property type="entry name" value="CRIB"/>
    <property type="match status" value="2"/>
</dbReference>
<evidence type="ECO:0000256" key="1">
    <source>
        <dbReference type="SAM" id="MobiDB-lite"/>
    </source>
</evidence>
<name>A0A8H7TY48_9APHY</name>
<sequence length="229" mass="25042">MPPLFHRTRRHSSMSCFSMVSASPEPSQVASEIVVPRKHLRRFSSVGNVMRSKKSGPASEANDDSDLAISYPWNFQHKIHVDEHLNGLPETWSTLLEKPKGLETVDERQSSESPVCAPTSEISPPSAIQHNIHVDENLNGLPPAWAALLAKSGQEKPPKSARRRSAAIESPVFQAGGDPYISLPWNFKHDVHASAGADGLPRNLPAMFIERLSEVGYTEVEVAAIRGGV</sequence>
<dbReference type="EMBL" id="JADOXO010000402">
    <property type="protein sequence ID" value="KAF9805170.1"/>
    <property type="molecule type" value="Genomic_DNA"/>
</dbReference>
<evidence type="ECO:0000259" key="2">
    <source>
        <dbReference type="PROSITE" id="PS50108"/>
    </source>
</evidence>
<dbReference type="Proteomes" id="UP000639403">
    <property type="component" value="Unassembled WGS sequence"/>
</dbReference>
<organism evidence="3 4">
    <name type="scientific">Rhodonia placenta</name>
    <dbReference type="NCBI Taxonomy" id="104341"/>
    <lineage>
        <taxon>Eukaryota</taxon>
        <taxon>Fungi</taxon>
        <taxon>Dikarya</taxon>
        <taxon>Basidiomycota</taxon>
        <taxon>Agaricomycotina</taxon>
        <taxon>Agaricomycetes</taxon>
        <taxon>Polyporales</taxon>
        <taxon>Adustoporiaceae</taxon>
        <taxon>Rhodonia</taxon>
    </lineage>
</organism>
<accession>A0A8H7TY48</accession>
<evidence type="ECO:0000313" key="4">
    <source>
        <dbReference type="Proteomes" id="UP000639403"/>
    </source>
</evidence>
<dbReference type="InterPro" id="IPR000095">
    <property type="entry name" value="CRIB_dom"/>
</dbReference>
<proteinExistence type="predicted"/>
<comment type="caution">
    <text evidence="3">The sequence shown here is derived from an EMBL/GenBank/DDBJ whole genome shotgun (WGS) entry which is preliminary data.</text>
</comment>
<dbReference type="InterPro" id="IPR036936">
    <property type="entry name" value="CRIB_dom_sf"/>
</dbReference>
<dbReference type="AlphaFoldDB" id="A0A8H7TY48"/>
<reference evidence="3" key="1">
    <citation type="submission" date="2020-11" db="EMBL/GenBank/DDBJ databases">
        <authorList>
            <person name="Koelle M."/>
            <person name="Horta M.A.C."/>
            <person name="Nowrousian M."/>
            <person name="Ohm R.A."/>
            <person name="Benz P."/>
            <person name="Pilgard A."/>
        </authorList>
    </citation>
    <scope>NUCLEOTIDE SEQUENCE</scope>
    <source>
        <strain evidence="3">FPRL280</strain>
    </source>
</reference>
<feature type="region of interest" description="Disordered" evidence="1">
    <location>
        <begin position="102"/>
        <end position="122"/>
    </location>
</feature>
<dbReference type="Gene3D" id="3.90.810.10">
    <property type="entry name" value="CRIB domain"/>
    <property type="match status" value="2"/>
</dbReference>
<protein>
    <recommendedName>
        <fullName evidence="2">CRIB domain-containing protein</fullName>
    </recommendedName>
</protein>
<gene>
    <name evidence="3" type="ORF">IEO21_09169</name>
</gene>
<dbReference type="Pfam" id="PF00786">
    <property type="entry name" value="PBD"/>
    <property type="match status" value="1"/>
</dbReference>